<feature type="domain" description="Methyltransferase type 11" evidence="2">
    <location>
        <begin position="125"/>
        <end position="190"/>
    </location>
</feature>
<evidence type="ECO:0000259" key="2">
    <source>
        <dbReference type="Pfam" id="PF08241"/>
    </source>
</evidence>
<dbReference type="CDD" id="cd02440">
    <property type="entry name" value="AdoMet_MTases"/>
    <property type="match status" value="1"/>
</dbReference>
<evidence type="ECO:0000313" key="4">
    <source>
        <dbReference type="Proteomes" id="UP000240978"/>
    </source>
</evidence>
<dbReference type="InterPro" id="IPR013216">
    <property type="entry name" value="Methyltransf_11"/>
</dbReference>
<dbReference type="InterPro" id="IPR029063">
    <property type="entry name" value="SAM-dependent_MTases_sf"/>
</dbReference>
<sequence length="250" mass="28825">MAIRRTPCQGVLNIIRFNWHFYVISLIAVILTTMAAAYFKGFPVLYLIPGLLLAPIITSLLISFYIYDLSGLYHLNWINNTTAERLIVNIHAGFDETSLLLGNKYKHAELRIIDFYDPQKHTEVSIKRARKAYPLLPQTIPADADKLPIEDASADKIFVIFSAHEIRDEVERADFIKELARSIKPGGEIYLTEHLRDTANFIAYNIGFLHFYTKKSWLELFSKADLRLKQEMKLTPFISTFIFSKDDNSF</sequence>
<evidence type="ECO:0000313" key="3">
    <source>
        <dbReference type="EMBL" id="PSL29029.1"/>
    </source>
</evidence>
<proteinExistence type="predicted"/>
<keyword evidence="1" id="KW-1133">Transmembrane helix</keyword>
<dbReference type="OrthoDB" id="9810615at2"/>
<keyword evidence="3" id="KW-0808">Transferase</keyword>
<dbReference type="SUPFAM" id="SSF53335">
    <property type="entry name" value="S-adenosyl-L-methionine-dependent methyltransferases"/>
    <property type="match status" value="1"/>
</dbReference>
<feature type="transmembrane region" description="Helical" evidence="1">
    <location>
        <begin position="21"/>
        <end position="39"/>
    </location>
</feature>
<dbReference type="EMBL" id="PYGK01000007">
    <property type="protein sequence ID" value="PSL29029.1"/>
    <property type="molecule type" value="Genomic_DNA"/>
</dbReference>
<feature type="transmembrane region" description="Helical" evidence="1">
    <location>
        <begin position="45"/>
        <end position="67"/>
    </location>
</feature>
<protein>
    <submittedName>
        <fullName evidence="3">Methyltransferase family protein</fullName>
    </submittedName>
</protein>
<dbReference type="AlphaFoldDB" id="A0A2P8G4Y1"/>
<keyword evidence="1" id="KW-0812">Transmembrane</keyword>
<evidence type="ECO:0000256" key="1">
    <source>
        <dbReference type="SAM" id="Phobius"/>
    </source>
</evidence>
<organism evidence="3 4">
    <name type="scientific">Chitinophaga ginsengisoli</name>
    <dbReference type="NCBI Taxonomy" id="363837"/>
    <lineage>
        <taxon>Bacteria</taxon>
        <taxon>Pseudomonadati</taxon>
        <taxon>Bacteroidota</taxon>
        <taxon>Chitinophagia</taxon>
        <taxon>Chitinophagales</taxon>
        <taxon>Chitinophagaceae</taxon>
        <taxon>Chitinophaga</taxon>
    </lineage>
</organism>
<keyword evidence="3" id="KW-0489">Methyltransferase</keyword>
<dbReference type="Proteomes" id="UP000240978">
    <property type="component" value="Unassembled WGS sequence"/>
</dbReference>
<dbReference type="Pfam" id="PF08241">
    <property type="entry name" value="Methyltransf_11"/>
    <property type="match status" value="1"/>
</dbReference>
<keyword evidence="1" id="KW-0472">Membrane</keyword>
<reference evidence="3 4" key="1">
    <citation type="submission" date="2018-03" db="EMBL/GenBank/DDBJ databases">
        <title>Genomic Encyclopedia of Archaeal and Bacterial Type Strains, Phase II (KMG-II): from individual species to whole genera.</title>
        <authorList>
            <person name="Goeker M."/>
        </authorList>
    </citation>
    <scope>NUCLEOTIDE SEQUENCE [LARGE SCALE GENOMIC DNA]</scope>
    <source>
        <strain evidence="3 4">DSM 18107</strain>
    </source>
</reference>
<keyword evidence="4" id="KW-1185">Reference proteome</keyword>
<dbReference type="GO" id="GO:0032259">
    <property type="term" value="P:methylation"/>
    <property type="evidence" value="ECO:0007669"/>
    <property type="project" value="UniProtKB-KW"/>
</dbReference>
<comment type="caution">
    <text evidence="3">The sequence shown here is derived from an EMBL/GenBank/DDBJ whole genome shotgun (WGS) entry which is preliminary data.</text>
</comment>
<accession>A0A2P8G4Y1</accession>
<dbReference type="GO" id="GO:0008757">
    <property type="term" value="F:S-adenosylmethionine-dependent methyltransferase activity"/>
    <property type="evidence" value="ECO:0007669"/>
    <property type="project" value="InterPro"/>
</dbReference>
<dbReference type="Gene3D" id="3.40.50.150">
    <property type="entry name" value="Vaccinia Virus protein VP39"/>
    <property type="match status" value="1"/>
</dbReference>
<gene>
    <name evidence="3" type="ORF">CLV42_107175</name>
</gene>
<name>A0A2P8G4Y1_9BACT</name>